<keyword evidence="2" id="KW-0479">Metal-binding</keyword>
<feature type="compositionally biased region" description="Polar residues" evidence="9">
    <location>
        <begin position="90"/>
        <end position="110"/>
    </location>
</feature>
<dbReference type="PANTHER" id="PTHR24404:SF114">
    <property type="entry name" value="KLUMPFUSS, ISOFORM B-RELATED"/>
    <property type="match status" value="1"/>
</dbReference>
<feature type="domain" description="C2H2-type" evidence="10">
    <location>
        <begin position="453"/>
        <end position="480"/>
    </location>
</feature>
<evidence type="ECO:0000259" key="10">
    <source>
        <dbReference type="PROSITE" id="PS50157"/>
    </source>
</evidence>
<proteinExistence type="predicted"/>
<dbReference type="SMART" id="SM00355">
    <property type="entry name" value="ZnF_C2H2"/>
    <property type="match status" value="3"/>
</dbReference>
<dbReference type="InterPro" id="IPR050589">
    <property type="entry name" value="Ikaros_C2H2-ZF"/>
</dbReference>
<feature type="domain" description="C2H2-type" evidence="10">
    <location>
        <begin position="396"/>
        <end position="424"/>
    </location>
</feature>
<dbReference type="PROSITE" id="PS50157">
    <property type="entry name" value="ZINC_FINGER_C2H2_2"/>
    <property type="match status" value="3"/>
</dbReference>
<feature type="compositionally biased region" description="Basic and acidic residues" evidence="9">
    <location>
        <begin position="361"/>
        <end position="372"/>
    </location>
</feature>
<organism evidence="11 12">
    <name type="scientific">Branchiostoma belcheri</name>
    <name type="common">Amphioxus</name>
    <dbReference type="NCBI Taxonomy" id="7741"/>
    <lineage>
        <taxon>Eukaryota</taxon>
        <taxon>Metazoa</taxon>
        <taxon>Chordata</taxon>
        <taxon>Cephalochordata</taxon>
        <taxon>Leptocardii</taxon>
        <taxon>Amphioxiformes</taxon>
        <taxon>Branchiostomatidae</taxon>
        <taxon>Branchiostoma</taxon>
    </lineage>
</organism>
<dbReference type="AlphaFoldDB" id="A0A6P4ZTY9"/>
<dbReference type="PANTHER" id="PTHR24404">
    <property type="entry name" value="ZINC FINGER PROTEIN"/>
    <property type="match status" value="1"/>
</dbReference>
<protein>
    <submittedName>
        <fullName evidence="12">Hunchback-like protein</fullName>
    </submittedName>
</protein>
<evidence type="ECO:0000313" key="11">
    <source>
        <dbReference type="Proteomes" id="UP000515135"/>
    </source>
</evidence>
<keyword evidence="6" id="KW-0238">DNA-binding</keyword>
<dbReference type="GeneID" id="109476521"/>
<dbReference type="GO" id="GO:0000978">
    <property type="term" value="F:RNA polymerase II cis-regulatory region sequence-specific DNA binding"/>
    <property type="evidence" value="ECO:0007669"/>
    <property type="project" value="TreeGrafter"/>
</dbReference>
<name>A0A6P4ZTY9_BRABE</name>
<feature type="region of interest" description="Disordered" evidence="9">
    <location>
        <begin position="89"/>
        <end position="110"/>
    </location>
</feature>
<evidence type="ECO:0000256" key="2">
    <source>
        <dbReference type="ARBA" id="ARBA00022723"/>
    </source>
</evidence>
<dbReference type="OrthoDB" id="10599253at2759"/>
<evidence type="ECO:0000256" key="3">
    <source>
        <dbReference type="ARBA" id="ARBA00022737"/>
    </source>
</evidence>
<evidence type="ECO:0000256" key="6">
    <source>
        <dbReference type="ARBA" id="ARBA00023125"/>
    </source>
</evidence>
<evidence type="ECO:0000256" key="5">
    <source>
        <dbReference type="ARBA" id="ARBA00022833"/>
    </source>
</evidence>
<keyword evidence="11" id="KW-1185">Reference proteome</keyword>
<evidence type="ECO:0000256" key="4">
    <source>
        <dbReference type="ARBA" id="ARBA00022771"/>
    </source>
</evidence>
<accession>A0A6P4ZTY9</accession>
<dbReference type="InterPro" id="IPR036236">
    <property type="entry name" value="Znf_C2H2_sf"/>
</dbReference>
<dbReference type="GO" id="GO:0008270">
    <property type="term" value="F:zinc ion binding"/>
    <property type="evidence" value="ECO:0007669"/>
    <property type="project" value="UniProtKB-KW"/>
</dbReference>
<keyword evidence="7" id="KW-0539">Nucleus</keyword>
<dbReference type="GO" id="GO:0003700">
    <property type="term" value="F:DNA-binding transcription factor activity"/>
    <property type="evidence" value="ECO:0007669"/>
    <property type="project" value="TreeGrafter"/>
</dbReference>
<dbReference type="SUPFAM" id="SSF57667">
    <property type="entry name" value="beta-beta-alpha zinc fingers"/>
    <property type="match status" value="2"/>
</dbReference>
<dbReference type="PROSITE" id="PS00028">
    <property type="entry name" value="ZINC_FINGER_C2H2_1"/>
    <property type="match status" value="1"/>
</dbReference>
<evidence type="ECO:0000256" key="7">
    <source>
        <dbReference type="ARBA" id="ARBA00023242"/>
    </source>
</evidence>
<dbReference type="RefSeq" id="XP_019633061.1">
    <property type="nucleotide sequence ID" value="XM_019777502.1"/>
</dbReference>
<dbReference type="Proteomes" id="UP000515135">
    <property type="component" value="Unplaced"/>
</dbReference>
<feature type="domain" description="C2H2-type" evidence="10">
    <location>
        <begin position="425"/>
        <end position="452"/>
    </location>
</feature>
<gene>
    <name evidence="12" type="primary">LOC109476521</name>
</gene>
<evidence type="ECO:0000256" key="9">
    <source>
        <dbReference type="SAM" id="MobiDB-lite"/>
    </source>
</evidence>
<dbReference type="Gene3D" id="3.30.160.60">
    <property type="entry name" value="Classic Zinc Finger"/>
    <property type="match status" value="3"/>
</dbReference>
<evidence type="ECO:0000256" key="1">
    <source>
        <dbReference type="ARBA" id="ARBA00004123"/>
    </source>
</evidence>
<comment type="subcellular location">
    <subcellularLocation>
        <location evidence="1">Nucleus</location>
    </subcellularLocation>
</comment>
<feature type="compositionally biased region" description="Basic residues" evidence="9">
    <location>
        <begin position="373"/>
        <end position="388"/>
    </location>
</feature>
<sequence length="527" mass="57999">MARIKENPCGLSQEVTLAVLPRLYMEEVVTELRRRNISPDTNTAGNCREHLLRILQDVIEQEYRGAVTGASSDLGSSLDVLHLPQGETIAGSNSQNSTTVRVPPKSSQVPPRNIQACNLFELQTIPVSNVQNSTTVSLPVTRNIQATLPDPCSLMEFQTIPVSNVQNSRTISLPITSSQVPTSSTQATSSDPCSLFELQTVPVANVQVSTTLSLPVTSSQILEGTSSNSSHIQFTSSDACSLLELQSIPVSTVQDNVTTSSVPVDTLQNLSTLSAACSTFEDADVTVEFAIEEVDHTQYTMESCSSDDDDGMAATDVPVTVTVDENFSWSILSKDDETAKRNNERNASQDDETSVQNNSKSKKESVSQDRAKKTSKKKASKTSSKTKRSSTGDKVFKCGECSYSISRKRDLALHKMKHHTGEMPFKCKDCNYSTARKTDLKKHRIVHTRTLPFSCELCDFKTAYQSCLSRHMKVHDENSEEAKRKDNRVYKCGECDFSTKKRENLHGINKITQAKCPTRATSVTTVR</sequence>
<reference evidence="12" key="1">
    <citation type="submission" date="2025-08" db="UniProtKB">
        <authorList>
            <consortium name="RefSeq"/>
        </authorList>
    </citation>
    <scope>IDENTIFICATION</scope>
    <source>
        <tissue evidence="12">Gonad</tissue>
    </source>
</reference>
<evidence type="ECO:0000256" key="8">
    <source>
        <dbReference type="PROSITE-ProRule" id="PRU00042"/>
    </source>
</evidence>
<dbReference type="InterPro" id="IPR013087">
    <property type="entry name" value="Znf_C2H2_type"/>
</dbReference>
<keyword evidence="4 8" id="KW-0863">Zinc-finger</keyword>
<keyword evidence="5" id="KW-0862">Zinc</keyword>
<feature type="region of interest" description="Disordered" evidence="9">
    <location>
        <begin position="334"/>
        <end position="393"/>
    </location>
</feature>
<dbReference type="KEGG" id="bbel:109476521"/>
<dbReference type="FunFam" id="3.30.160.60:FF:001601">
    <property type="entry name" value="Uncharacterized protein, isoform A"/>
    <property type="match status" value="1"/>
</dbReference>
<keyword evidence="3" id="KW-0677">Repeat</keyword>
<dbReference type="GO" id="GO:0006357">
    <property type="term" value="P:regulation of transcription by RNA polymerase II"/>
    <property type="evidence" value="ECO:0007669"/>
    <property type="project" value="TreeGrafter"/>
</dbReference>
<feature type="compositionally biased region" description="Basic and acidic residues" evidence="9">
    <location>
        <begin position="334"/>
        <end position="348"/>
    </location>
</feature>
<dbReference type="Pfam" id="PF00096">
    <property type="entry name" value="zf-C2H2"/>
    <property type="match status" value="1"/>
</dbReference>
<evidence type="ECO:0000313" key="12">
    <source>
        <dbReference type="RefSeq" id="XP_019633061.1"/>
    </source>
</evidence>
<dbReference type="GO" id="GO:0005634">
    <property type="term" value="C:nucleus"/>
    <property type="evidence" value="ECO:0007669"/>
    <property type="project" value="UniProtKB-SubCell"/>
</dbReference>